<protein>
    <submittedName>
        <fullName evidence="4">F-box/LRR-repeat protein 13-like</fullName>
    </submittedName>
</protein>
<reference evidence="3" key="1">
    <citation type="journal article" date="2021" name="Nat. Commun.">
        <title>Genomic analyses provide insights into spinach domestication and the genetic basis of agronomic traits.</title>
        <authorList>
            <person name="Cai X."/>
            <person name="Sun X."/>
            <person name="Xu C."/>
            <person name="Sun H."/>
            <person name="Wang X."/>
            <person name="Ge C."/>
            <person name="Zhang Z."/>
            <person name="Wang Q."/>
            <person name="Fei Z."/>
            <person name="Jiao C."/>
            <person name="Wang Q."/>
        </authorList>
    </citation>
    <scope>NUCLEOTIDE SEQUENCE [LARGE SCALE GENOMIC DNA]</scope>
    <source>
        <strain evidence="3">cv. Varoflay</strain>
    </source>
</reference>
<dbReference type="Proteomes" id="UP000813463">
    <property type="component" value="Chromosome 5"/>
</dbReference>
<keyword evidence="3" id="KW-1185">Reference proteome</keyword>
<feature type="domain" description="F-box" evidence="1">
    <location>
        <begin position="10"/>
        <end position="47"/>
    </location>
</feature>
<accession>A0ABM3QPV0</accession>
<dbReference type="SUPFAM" id="SSF52047">
    <property type="entry name" value="RNI-like"/>
    <property type="match status" value="1"/>
</dbReference>
<gene>
    <name evidence="4" type="primary">LOC110787262</name>
</gene>
<evidence type="ECO:0000313" key="3">
    <source>
        <dbReference type="Proteomes" id="UP000813463"/>
    </source>
</evidence>
<dbReference type="InterPro" id="IPR001810">
    <property type="entry name" value="F-box_dom"/>
</dbReference>
<dbReference type="PANTHER" id="PTHR31639:SF237">
    <property type="entry name" value="F-BOX DOMAIN-CONTAINING PROTEIN"/>
    <property type="match status" value="1"/>
</dbReference>
<evidence type="ECO:0000313" key="4">
    <source>
        <dbReference type="RefSeq" id="XP_056685381.1"/>
    </source>
</evidence>
<evidence type="ECO:0000259" key="2">
    <source>
        <dbReference type="Pfam" id="PF24758"/>
    </source>
</evidence>
<reference evidence="4" key="2">
    <citation type="submission" date="2025-08" db="UniProtKB">
        <authorList>
            <consortium name="RefSeq"/>
        </authorList>
    </citation>
    <scope>IDENTIFICATION</scope>
    <source>
        <tissue evidence="4">Leaf</tissue>
    </source>
</reference>
<dbReference type="RefSeq" id="XP_056685381.1">
    <property type="nucleotide sequence ID" value="XM_056829403.1"/>
</dbReference>
<sequence>MLEKDEENGICKLPRSVIHGIMERLPLKDGARMSILSSKWRNNWRTLPGLVLDDNFFIQVLGYKLYSTHEYSRIVSKILLQHKGPITKFSLDIPEAMGKDPDVYQWIQFLSGNYIKEFTLTIFNKLQIQLPSPLFSCPNLTKLRLRGCVFKPPRSFKGFQYLVSVDFEDVYGFTISKFVAKCPLLEDFSLRNHNNGVDQLCGVLRTLPLLEFTHVRNLDLTSFNSCSELFCTIRIIQSCPNVETLHISVKVSEKMTDSVEFNLTTSDLSYKFLQLRNVTVRFDRGSGFELKLIVEFLLACSPVLEMINLEINEQLNAKAKLNVSKKLMQFHKAFSNIIIFTSMASRVDQASDTYSYSDDEDEEIGGYSSCNLNDTPIPESEMEEYSGTDGNHHIISSDDDIKEVVDILQGNTFNF</sequence>
<dbReference type="GeneID" id="110787262"/>
<proteinExistence type="predicted"/>
<dbReference type="Pfam" id="PF00646">
    <property type="entry name" value="F-box"/>
    <property type="match status" value="1"/>
</dbReference>
<dbReference type="SUPFAM" id="SSF81383">
    <property type="entry name" value="F-box domain"/>
    <property type="match status" value="1"/>
</dbReference>
<dbReference type="PANTHER" id="PTHR31639">
    <property type="entry name" value="F-BOX PROTEIN-LIKE"/>
    <property type="match status" value="1"/>
</dbReference>
<feature type="domain" description="F-box/LRR-repeat protein 15/At3g58940/PEG3-like LRR" evidence="2">
    <location>
        <begin position="105"/>
        <end position="207"/>
    </location>
</feature>
<dbReference type="Pfam" id="PF24758">
    <property type="entry name" value="LRR_At5g56370"/>
    <property type="match status" value="1"/>
</dbReference>
<organism evidence="3 4">
    <name type="scientific">Spinacia oleracea</name>
    <name type="common">Spinach</name>
    <dbReference type="NCBI Taxonomy" id="3562"/>
    <lineage>
        <taxon>Eukaryota</taxon>
        <taxon>Viridiplantae</taxon>
        <taxon>Streptophyta</taxon>
        <taxon>Embryophyta</taxon>
        <taxon>Tracheophyta</taxon>
        <taxon>Spermatophyta</taxon>
        <taxon>Magnoliopsida</taxon>
        <taxon>eudicotyledons</taxon>
        <taxon>Gunneridae</taxon>
        <taxon>Pentapetalae</taxon>
        <taxon>Caryophyllales</taxon>
        <taxon>Chenopodiaceae</taxon>
        <taxon>Chenopodioideae</taxon>
        <taxon>Anserineae</taxon>
        <taxon>Spinacia</taxon>
    </lineage>
</organism>
<dbReference type="InterPro" id="IPR036047">
    <property type="entry name" value="F-box-like_dom_sf"/>
</dbReference>
<dbReference type="Gene3D" id="3.80.10.10">
    <property type="entry name" value="Ribonuclease Inhibitor"/>
    <property type="match status" value="1"/>
</dbReference>
<dbReference type="InterPro" id="IPR055411">
    <property type="entry name" value="LRR_FXL15/At3g58940/PEG3-like"/>
</dbReference>
<evidence type="ECO:0000259" key="1">
    <source>
        <dbReference type="Pfam" id="PF00646"/>
    </source>
</evidence>
<name>A0ABM3QPV0_SPIOL</name>
<dbReference type="InterPro" id="IPR032675">
    <property type="entry name" value="LRR_dom_sf"/>
</dbReference>